<evidence type="ECO:0000313" key="8">
    <source>
        <dbReference type="EMBL" id="QSB45356.1"/>
    </source>
</evidence>
<dbReference type="EMBL" id="CP061510">
    <property type="protein sequence ID" value="QSB45356.1"/>
    <property type="molecule type" value="Genomic_DNA"/>
</dbReference>
<dbReference type="PANTHER" id="PTHR43756">
    <property type="entry name" value="CHOLINE MONOOXYGENASE, CHLOROPLASTIC"/>
    <property type="match status" value="1"/>
</dbReference>
<dbReference type="Proteomes" id="UP000663637">
    <property type="component" value="Chromosome"/>
</dbReference>
<feature type="domain" description="Rieske" evidence="7">
    <location>
        <begin position="70"/>
        <end position="179"/>
    </location>
</feature>
<dbReference type="SUPFAM" id="SSF55961">
    <property type="entry name" value="Bet v1-like"/>
    <property type="match status" value="1"/>
</dbReference>
<dbReference type="PRINTS" id="PR00090">
    <property type="entry name" value="RNGDIOXGNASE"/>
</dbReference>
<reference evidence="8 9" key="1">
    <citation type="submission" date="2020-09" db="EMBL/GenBank/DDBJ databases">
        <title>Complete genome sequence of altererythrobacter flavus SS-21NJ, isolated from Dongying oil sludge in Shandong province.</title>
        <authorList>
            <person name="Sun S."/>
            <person name="Zhang Z."/>
        </authorList>
    </citation>
    <scope>NUCLEOTIDE SEQUENCE [LARGE SCALE GENOMIC DNA]</scope>
    <source>
        <strain evidence="8 9">SS-21NJ</strain>
    </source>
</reference>
<evidence type="ECO:0000256" key="4">
    <source>
        <dbReference type="ARBA" id="ARBA00023002"/>
    </source>
</evidence>
<dbReference type="PANTHER" id="PTHR43756:SF5">
    <property type="entry name" value="CHOLINE MONOOXYGENASE, CHLOROPLASTIC"/>
    <property type="match status" value="1"/>
</dbReference>
<evidence type="ECO:0000256" key="6">
    <source>
        <dbReference type="ARBA" id="ARBA00023014"/>
    </source>
</evidence>
<keyword evidence="4" id="KW-0560">Oxidoreductase</keyword>
<comment type="cofactor">
    <cofactor evidence="1">
        <name>Fe cation</name>
        <dbReference type="ChEBI" id="CHEBI:24875"/>
    </cofactor>
</comment>
<evidence type="ECO:0000259" key="7">
    <source>
        <dbReference type="PROSITE" id="PS51296"/>
    </source>
</evidence>
<evidence type="ECO:0000256" key="1">
    <source>
        <dbReference type="ARBA" id="ARBA00001962"/>
    </source>
</evidence>
<dbReference type="InterPro" id="IPR036922">
    <property type="entry name" value="Rieske_2Fe-2S_sf"/>
</dbReference>
<gene>
    <name evidence="8" type="ORF">IDJ81_04325</name>
</gene>
<dbReference type="InterPro" id="IPR017941">
    <property type="entry name" value="Rieske_2Fe-2S"/>
</dbReference>
<keyword evidence="3" id="KW-0479">Metal-binding</keyword>
<dbReference type="Pfam" id="PF00355">
    <property type="entry name" value="Rieske"/>
    <property type="match status" value="1"/>
</dbReference>
<sequence length="394" mass="43644">MNVASKVPGATERKITRLSDLTESQQGAIRRIPAEKDAYTDPIAASRQNEIFTGQARFDAEQEKIFNRFPVPITMAALLPENGSVVAVEAYGKPLLVSRTRDGEIKVLINACQHKGSKLVEDCEVHKQGRLTCPYHAWTYGIDGKLIGVARSDMFDNLDKSQRSLVELPSKVWGGVVYAQLDGSEPDWSNLSDQVAEDLDALGLESGHVYGRQTFDLKANWKVVLEPFLEGYHVQRLHAASIGDLFADAPTIVDTFGPNIRQVSGRIGYEPEMLDADENANIHKLVTHAYTAFPNVVVVTSQYYTSVMLLMPYATDRTIVHYYMITPGPATTPKAKDVFSRSYEMIIGVFGGEDFRAAEISQAGLGAGVPKETVYCGLEENIVRYYDEIEKLLD</sequence>
<organism evidence="8 9">
    <name type="scientific">Tsuneonella flava</name>
    <dbReference type="NCBI Taxonomy" id="2055955"/>
    <lineage>
        <taxon>Bacteria</taxon>
        <taxon>Pseudomonadati</taxon>
        <taxon>Pseudomonadota</taxon>
        <taxon>Alphaproteobacteria</taxon>
        <taxon>Sphingomonadales</taxon>
        <taxon>Erythrobacteraceae</taxon>
        <taxon>Tsuneonella</taxon>
    </lineage>
</organism>
<keyword evidence="2" id="KW-0001">2Fe-2S</keyword>
<dbReference type="Gene3D" id="3.90.380.10">
    <property type="entry name" value="Naphthalene 1,2-dioxygenase Alpha Subunit, Chain A, domain 1"/>
    <property type="match status" value="2"/>
</dbReference>
<dbReference type="SUPFAM" id="SSF50022">
    <property type="entry name" value="ISP domain"/>
    <property type="match status" value="1"/>
</dbReference>
<proteinExistence type="predicted"/>
<keyword evidence="5" id="KW-0408">Iron</keyword>
<evidence type="ECO:0000256" key="2">
    <source>
        <dbReference type="ARBA" id="ARBA00022714"/>
    </source>
</evidence>
<dbReference type="PROSITE" id="PS51296">
    <property type="entry name" value="RIESKE"/>
    <property type="match status" value="1"/>
</dbReference>
<keyword evidence="9" id="KW-1185">Reference proteome</keyword>
<evidence type="ECO:0000313" key="9">
    <source>
        <dbReference type="Proteomes" id="UP000663637"/>
    </source>
</evidence>
<dbReference type="InterPro" id="IPR015879">
    <property type="entry name" value="Ring_hydroxy_dOase_asu_C_dom"/>
</dbReference>
<protein>
    <submittedName>
        <fullName evidence="8">Rieske 2Fe-2S domain-containing protein</fullName>
    </submittedName>
</protein>
<accession>A0ABX7KDR8</accession>
<dbReference type="Pfam" id="PF00848">
    <property type="entry name" value="Ring_hydroxyl_A"/>
    <property type="match status" value="1"/>
</dbReference>
<evidence type="ECO:0000256" key="3">
    <source>
        <dbReference type="ARBA" id="ARBA00022723"/>
    </source>
</evidence>
<evidence type="ECO:0000256" key="5">
    <source>
        <dbReference type="ARBA" id="ARBA00023004"/>
    </source>
</evidence>
<dbReference type="InterPro" id="IPR001663">
    <property type="entry name" value="Rng_hydr_dOase-A"/>
</dbReference>
<dbReference type="CDD" id="cd03469">
    <property type="entry name" value="Rieske_RO_Alpha_N"/>
    <property type="match status" value="1"/>
</dbReference>
<dbReference type="RefSeq" id="WP_205444319.1">
    <property type="nucleotide sequence ID" value="NZ_CP061510.1"/>
</dbReference>
<keyword evidence="6" id="KW-0411">Iron-sulfur</keyword>
<dbReference type="Gene3D" id="2.102.10.10">
    <property type="entry name" value="Rieske [2Fe-2S] iron-sulphur domain"/>
    <property type="match status" value="1"/>
</dbReference>
<name>A0ABX7KDR8_9SPHN</name>